<dbReference type="EMBL" id="JARTCD010000174">
    <property type="protein sequence ID" value="KAJ8651532.1"/>
    <property type="molecule type" value="Genomic_DNA"/>
</dbReference>
<evidence type="ECO:0000313" key="2">
    <source>
        <dbReference type="Proteomes" id="UP001234581"/>
    </source>
</evidence>
<evidence type="ECO:0000313" key="1">
    <source>
        <dbReference type="EMBL" id="KAJ8651532.1"/>
    </source>
</evidence>
<dbReference type="GeneID" id="83220241"/>
<comment type="caution">
    <text evidence="1">The sequence shown here is derived from an EMBL/GenBank/DDBJ whole genome shotgun (WGS) entry which is preliminary data.</text>
</comment>
<proteinExistence type="predicted"/>
<reference evidence="1 2" key="1">
    <citation type="submission" date="2023-03" db="EMBL/GenBank/DDBJ databases">
        <title>Genome sequence of Lichtheimia ornata CBS 291.66.</title>
        <authorList>
            <person name="Mohabir J.T."/>
            <person name="Shea T.P."/>
            <person name="Kurbessoian T."/>
            <person name="Berby B."/>
            <person name="Fontaine J."/>
            <person name="Livny J."/>
            <person name="Gnirke A."/>
            <person name="Stajich J.E."/>
            <person name="Cuomo C.A."/>
        </authorList>
    </citation>
    <scope>NUCLEOTIDE SEQUENCE [LARGE SCALE GENOMIC DNA]</scope>
    <source>
        <strain evidence="1">CBS 291.66</strain>
    </source>
</reference>
<keyword evidence="2" id="KW-1185">Reference proteome</keyword>
<dbReference type="AlphaFoldDB" id="A0AAD7XVD7"/>
<organism evidence="1 2">
    <name type="scientific">Lichtheimia ornata</name>
    <dbReference type="NCBI Taxonomy" id="688661"/>
    <lineage>
        <taxon>Eukaryota</taxon>
        <taxon>Fungi</taxon>
        <taxon>Fungi incertae sedis</taxon>
        <taxon>Mucoromycota</taxon>
        <taxon>Mucoromycotina</taxon>
        <taxon>Mucoromycetes</taxon>
        <taxon>Mucorales</taxon>
        <taxon>Lichtheimiaceae</taxon>
        <taxon>Lichtheimia</taxon>
    </lineage>
</organism>
<accession>A0AAD7XVD7</accession>
<protein>
    <submittedName>
        <fullName evidence="1">Uncharacterized protein</fullName>
    </submittedName>
</protein>
<gene>
    <name evidence="1" type="ORF">O0I10_012910</name>
</gene>
<sequence>MVVVKEMSILHLYFGTSIWIYKEESKQLL</sequence>
<dbReference type="Proteomes" id="UP001234581">
    <property type="component" value="Unassembled WGS sequence"/>
</dbReference>
<dbReference type="RefSeq" id="XP_058336446.1">
    <property type="nucleotide sequence ID" value="XM_058492793.1"/>
</dbReference>
<name>A0AAD7XVD7_9FUNG</name>